<keyword evidence="2" id="KW-0949">S-adenosyl-L-methionine</keyword>
<evidence type="ECO:0000256" key="2">
    <source>
        <dbReference type="ARBA" id="ARBA00022691"/>
    </source>
</evidence>
<dbReference type="GO" id="GO:0046872">
    <property type="term" value="F:metal ion binding"/>
    <property type="evidence" value="ECO:0007669"/>
    <property type="project" value="UniProtKB-KW"/>
</dbReference>
<dbReference type="RefSeq" id="WP_023044553.1">
    <property type="nucleotide sequence ID" value="NZ_CAWLUD010000035.1"/>
</dbReference>
<dbReference type="NCBIfam" id="TIGR04085">
    <property type="entry name" value="rSAM_more_4Fe4S"/>
    <property type="match status" value="1"/>
</dbReference>
<dbReference type="PROSITE" id="PS51918">
    <property type="entry name" value="RADICAL_SAM"/>
    <property type="match status" value="1"/>
</dbReference>
<dbReference type="Gene3D" id="3.20.20.70">
    <property type="entry name" value="Aldolase class I"/>
    <property type="match status" value="1"/>
</dbReference>
<dbReference type="SFLD" id="SFLDG01072">
    <property type="entry name" value="dehydrogenase_like"/>
    <property type="match status" value="1"/>
</dbReference>
<comment type="caution">
    <text evidence="8">The sequence shown here is derived from an EMBL/GenBank/DDBJ whole genome shotgun (WGS) entry which is preliminary data.</text>
</comment>
<dbReference type="InterPro" id="IPR007197">
    <property type="entry name" value="rSAM"/>
</dbReference>
<dbReference type="PATRIC" id="fig|1393735.3.peg.2245"/>
<dbReference type="SFLD" id="SFLDS00029">
    <property type="entry name" value="Radical_SAM"/>
    <property type="match status" value="1"/>
</dbReference>
<dbReference type="CDD" id="cd01335">
    <property type="entry name" value="Radical_SAM"/>
    <property type="match status" value="1"/>
</dbReference>
<dbReference type="SFLD" id="SFLDG01067">
    <property type="entry name" value="SPASM/twitch_domain_containing"/>
    <property type="match status" value="1"/>
</dbReference>
<dbReference type="Pfam" id="PF04055">
    <property type="entry name" value="Radical_SAM"/>
    <property type="match status" value="1"/>
</dbReference>
<evidence type="ECO:0000256" key="4">
    <source>
        <dbReference type="ARBA" id="ARBA00023004"/>
    </source>
</evidence>
<dbReference type="PANTHER" id="PTHR43273">
    <property type="entry name" value="ANAEROBIC SULFATASE-MATURATING ENZYME HOMOLOG ASLB-RELATED"/>
    <property type="match status" value="1"/>
</dbReference>
<dbReference type="NCBIfam" id="NF038005">
    <property type="entry name" value="rSAM_mat_DarE"/>
    <property type="match status" value="1"/>
</dbReference>
<feature type="domain" description="Radical SAM core" evidence="7">
    <location>
        <begin position="65"/>
        <end position="293"/>
    </location>
</feature>
<dbReference type="SUPFAM" id="SSF102114">
    <property type="entry name" value="Radical SAM enzymes"/>
    <property type="match status" value="1"/>
</dbReference>
<name>A0A081RWX8_PHOTE</name>
<dbReference type="PANTHER" id="PTHR43273:SF3">
    <property type="entry name" value="ANAEROBIC SULFATASE-MATURATING ENZYME HOMOLOG ASLB-RELATED"/>
    <property type="match status" value="1"/>
</dbReference>
<comment type="similarity">
    <text evidence="6">Belongs to the radical SAM superfamily. Anaerobic sulfatase-maturating enzyme family.</text>
</comment>
<evidence type="ECO:0000256" key="3">
    <source>
        <dbReference type="ARBA" id="ARBA00022723"/>
    </source>
</evidence>
<comment type="cofactor">
    <cofactor evidence="1">
        <name>[4Fe-4S] cluster</name>
        <dbReference type="ChEBI" id="CHEBI:49883"/>
    </cofactor>
</comment>
<evidence type="ECO:0000256" key="6">
    <source>
        <dbReference type="ARBA" id="ARBA00023601"/>
    </source>
</evidence>
<evidence type="ECO:0000313" key="9">
    <source>
        <dbReference type="Proteomes" id="UP000028002"/>
    </source>
</evidence>
<evidence type="ECO:0000313" key="8">
    <source>
        <dbReference type="EMBL" id="KER03181.1"/>
    </source>
</evidence>
<dbReference type="InterPro" id="IPR013785">
    <property type="entry name" value="Aldolase_TIM"/>
</dbReference>
<keyword evidence="5" id="KW-0411">Iron-sulfur</keyword>
<sequence>MNEKIEVRNIDVNGDMRANYTKKRSKIPYELYAYEDIKKIPIQDILSDEEIEIYENEMRKEIEVKPLGSNKLVVVTKATRLCNLRCSYCHSWAEGKNNTMSFSSLVAITKRLLDIPDLIRVEFVWHGGEVTRLRPEFFIKFIWLQQHIKRDNQFITNAIQTNAVNISEKWISLIKRLKISVGISLDGHPEINDSRRVDLKGVGTSRRIEKTIQTFRDNNIKYGGLVVVDRLILESNKKELLDYFARINLNDLVFLDIVPDNRLLPGEYPGDSYINYFEYMDFLSELFLIWWKEYKDTINIPLFNSFVGVLKGANNVLMSCYWSEKCHQEVVTIEPNATVSACDKYVGSENFYYGSLLDSDLRTLLDNSLHYEKSEKEEIDNNNNMEKCQWFHLCHGGCPQTRIANRKHNKMYSDTLACCGTDKLLNTISGVL</sequence>
<gene>
    <name evidence="8" type="ORF">MEG1DRAFT_02193</name>
</gene>
<keyword evidence="3" id="KW-0479">Metal-binding</keyword>
<dbReference type="GO" id="GO:0016491">
    <property type="term" value="F:oxidoreductase activity"/>
    <property type="evidence" value="ECO:0007669"/>
    <property type="project" value="InterPro"/>
</dbReference>
<dbReference type="InterPro" id="IPR023885">
    <property type="entry name" value="4Fe4S-binding_SPASM_dom"/>
</dbReference>
<keyword evidence="4" id="KW-0408">Iron</keyword>
<dbReference type="GO" id="GO:0051536">
    <property type="term" value="F:iron-sulfur cluster binding"/>
    <property type="evidence" value="ECO:0007669"/>
    <property type="project" value="UniProtKB-KW"/>
</dbReference>
<evidence type="ECO:0000256" key="1">
    <source>
        <dbReference type="ARBA" id="ARBA00001966"/>
    </source>
</evidence>
<organism evidence="8 9">
    <name type="scientific">Photorhabdus temperata subsp. temperata Meg1</name>
    <dbReference type="NCBI Taxonomy" id="1393735"/>
    <lineage>
        <taxon>Bacteria</taxon>
        <taxon>Pseudomonadati</taxon>
        <taxon>Pseudomonadota</taxon>
        <taxon>Gammaproteobacteria</taxon>
        <taxon>Enterobacterales</taxon>
        <taxon>Morganellaceae</taxon>
        <taxon>Photorhabdus</taxon>
    </lineage>
</organism>
<accession>A0A081RWX8</accession>
<evidence type="ECO:0000259" key="7">
    <source>
        <dbReference type="PROSITE" id="PS51918"/>
    </source>
</evidence>
<dbReference type="EMBL" id="JGVH01000035">
    <property type="protein sequence ID" value="KER03181.1"/>
    <property type="molecule type" value="Genomic_DNA"/>
</dbReference>
<protein>
    <submittedName>
        <fullName evidence="8">Radical SAM additional 4Fe4S-binding SPASM protein</fullName>
    </submittedName>
</protein>
<dbReference type="Proteomes" id="UP000028002">
    <property type="component" value="Unassembled WGS sequence"/>
</dbReference>
<dbReference type="InterPro" id="IPR058240">
    <property type="entry name" value="rSAM_sf"/>
</dbReference>
<evidence type="ECO:0000256" key="5">
    <source>
        <dbReference type="ARBA" id="ARBA00023014"/>
    </source>
</evidence>
<dbReference type="AlphaFoldDB" id="A0A081RWX8"/>
<dbReference type="SFLD" id="SFLDG01386">
    <property type="entry name" value="main_SPASM_domain-containing"/>
    <property type="match status" value="1"/>
</dbReference>
<proteinExistence type="inferred from homology"/>
<reference evidence="8 9" key="1">
    <citation type="submission" date="2014-03" db="EMBL/GenBank/DDBJ databases">
        <title>Draft Genome of Photorhabdus temperata Meg1.</title>
        <authorList>
            <person name="Hurst S.G.IV."/>
            <person name="Morris K."/>
            <person name="Thomas K."/>
            <person name="Tisa L.S."/>
        </authorList>
    </citation>
    <scope>NUCLEOTIDE SEQUENCE [LARGE SCALE GENOMIC DNA]</scope>
    <source>
        <strain evidence="8 9">Meg1</strain>
    </source>
</reference>
<dbReference type="InterPro" id="IPR023867">
    <property type="entry name" value="Sulphatase_maturase_rSAM"/>
</dbReference>